<reference evidence="1 2" key="1">
    <citation type="submission" date="2019-08" db="EMBL/GenBank/DDBJ databases">
        <title>The genome of the soybean aphid Biotype 1, its phylome, world population structure and adaptation to the North American continent.</title>
        <authorList>
            <person name="Giordano R."/>
            <person name="Donthu R.K."/>
            <person name="Hernandez A.G."/>
            <person name="Wright C.L."/>
            <person name="Zimin A.V."/>
        </authorList>
    </citation>
    <scope>NUCLEOTIDE SEQUENCE [LARGE SCALE GENOMIC DNA]</scope>
    <source>
        <tissue evidence="1">Whole aphids</tissue>
    </source>
</reference>
<accession>A0A6G0TL74</accession>
<gene>
    <name evidence="1" type="ORF">AGLY_008660</name>
</gene>
<protein>
    <submittedName>
        <fullName evidence="1">Uncharacterized protein</fullName>
    </submittedName>
</protein>
<dbReference type="EMBL" id="VYZN01000028">
    <property type="protein sequence ID" value="KAE9534570.1"/>
    <property type="molecule type" value="Genomic_DNA"/>
</dbReference>
<evidence type="ECO:0000313" key="1">
    <source>
        <dbReference type="EMBL" id="KAE9534570.1"/>
    </source>
</evidence>
<keyword evidence="2" id="KW-1185">Reference proteome</keyword>
<name>A0A6G0TL74_APHGL</name>
<dbReference type="AlphaFoldDB" id="A0A6G0TL74"/>
<comment type="caution">
    <text evidence="1">The sequence shown here is derived from an EMBL/GenBank/DDBJ whole genome shotgun (WGS) entry which is preliminary data.</text>
</comment>
<sequence length="180" mass="20790">MLSQQRVFLAGDQWRTVGANGSPEERWRAETEVTTTTMYQWTATMIGVVRRPLFVTTTDAKDVYDGGCAATMNRLVIGDDECSRRRQHLRDDYTGNRFDDCLSPGRDDPTIMLLYCYQPYSVRVSVGVRWFSVPRSNNNNNNMIRAYYRKYSETWFKPRSKVGYGQGGLIIKSTLDRNLE</sequence>
<organism evidence="1 2">
    <name type="scientific">Aphis glycines</name>
    <name type="common">Soybean aphid</name>
    <dbReference type="NCBI Taxonomy" id="307491"/>
    <lineage>
        <taxon>Eukaryota</taxon>
        <taxon>Metazoa</taxon>
        <taxon>Ecdysozoa</taxon>
        <taxon>Arthropoda</taxon>
        <taxon>Hexapoda</taxon>
        <taxon>Insecta</taxon>
        <taxon>Pterygota</taxon>
        <taxon>Neoptera</taxon>
        <taxon>Paraneoptera</taxon>
        <taxon>Hemiptera</taxon>
        <taxon>Sternorrhyncha</taxon>
        <taxon>Aphidomorpha</taxon>
        <taxon>Aphidoidea</taxon>
        <taxon>Aphididae</taxon>
        <taxon>Aphidini</taxon>
        <taxon>Aphis</taxon>
        <taxon>Aphis</taxon>
    </lineage>
</organism>
<dbReference type="Proteomes" id="UP000475862">
    <property type="component" value="Unassembled WGS sequence"/>
</dbReference>
<evidence type="ECO:0000313" key="2">
    <source>
        <dbReference type="Proteomes" id="UP000475862"/>
    </source>
</evidence>
<proteinExistence type="predicted"/>